<reference evidence="1 2" key="1">
    <citation type="submission" date="2012-10" db="EMBL/GenBank/DDBJ databases">
        <authorList>
            <person name="Zafar N."/>
            <person name="Inman J."/>
            <person name="Hall N."/>
            <person name="Lorenzi H."/>
            <person name="Caler E."/>
        </authorList>
    </citation>
    <scope>NUCLEOTIDE SEQUENCE [LARGE SCALE GENOMIC DNA]</scope>
    <source>
        <strain evidence="1 2">IP1</strain>
    </source>
</reference>
<dbReference type="RefSeq" id="XP_004185808.1">
    <property type="nucleotide sequence ID" value="XM_004185760.1"/>
</dbReference>
<gene>
    <name evidence="1" type="ORF">EIN_032330</name>
</gene>
<dbReference type="VEuPathDB" id="AmoebaDB:EIN_032330"/>
<dbReference type="EMBL" id="KB206969">
    <property type="protein sequence ID" value="ELP86462.1"/>
    <property type="molecule type" value="Genomic_DNA"/>
</dbReference>
<dbReference type="GeneID" id="14885425"/>
<sequence length="33" mass="3741">MFWLGTNGSPHCFAFSTSTKYINIEFIPFLIAS</sequence>
<dbReference type="KEGG" id="eiv:EIN_032330"/>
<accession>A0A0A1TY67</accession>
<feature type="non-terminal residue" evidence="1">
    <location>
        <position position="1"/>
    </location>
</feature>
<name>A0A0A1TY67_ENTIV</name>
<keyword evidence="2" id="KW-1185">Reference proteome</keyword>
<dbReference type="Proteomes" id="UP000014680">
    <property type="component" value="Unassembled WGS sequence"/>
</dbReference>
<evidence type="ECO:0000313" key="2">
    <source>
        <dbReference type="Proteomes" id="UP000014680"/>
    </source>
</evidence>
<feature type="non-terminal residue" evidence="1">
    <location>
        <position position="33"/>
    </location>
</feature>
<organism evidence="1 2">
    <name type="scientific">Entamoeba invadens IP1</name>
    <dbReference type="NCBI Taxonomy" id="370355"/>
    <lineage>
        <taxon>Eukaryota</taxon>
        <taxon>Amoebozoa</taxon>
        <taxon>Evosea</taxon>
        <taxon>Archamoebae</taxon>
        <taxon>Mastigamoebida</taxon>
        <taxon>Entamoebidae</taxon>
        <taxon>Entamoeba</taxon>
    </lineage>
</organism>
<dbReference type="AlphaFoldDB" id="A0A0A1TY67"/>
<evidence type="ECO:0000313" key="1">
    <source>
        <dbReference type="EMBL" id="ELP86462.1"/>
    </source>
</evidence>
<proteinExistence type="predicted"/>
<protein>
    <submittedName>
        <fullName evidence="1">Uncharacterized protein</fullName>
    </submittedName>
</protein>